<dbReference type="InterPro" id="IPR029261">
    <property type="entry name" value="Transposase_Znf"/>
</dbReference>
<organism evidence="3 5">
    <name type="scientific">Rothia mucilaginosa</name>
    <dbReference type="NCBI Taxonomy" id="43675"/>
    <lineage>
        <taxon>Bacteria</taxon>
        <taxon>Bacillati</taxon>
        <taxon>Actinomycetota</taxon>
        <taxon>Actinomycetes</taxon>
        <taxon>Micrococcales</taxon>
        <taxon>Micrococcaceae</taxon>
        <taxon>Rothia</taxon>
    </lineage>
</organism>
<gene>
    <name evidence="3" type="ORF">CO690_00315</name>
    <name evidence="4" type="ORF">HXO61_07105</name>
</gene>
<evidence type="ECO:0000313" key="5">
    <source>
        <dbReference type="Proteomes" id="UP000218628"/>
    </source>
</evidence>
<evidence type="ECO:0000259" key="1">
    <source>
        <dbReference type="Pfam" id="PF01610"/>
    </source>
</evidence>
<sequence length="442" mass="49698">MSHPTCCCSVSLDRCDRCDLLVDLEGFHLMSAVRTPDALVLDVESCNQLAGCPDCGVIAQGHGRVVVEVIDAPWAGVPVRIRWHKRRWICREHTCQITTFAEQNHSVCAPRARLGVRAIRWAIRQLRFEGATISGLARQLGTTWNTVWSHIKPCLQAASDDPARFSGVRVLGVDEHVWHHQDRRRRGPRELTGIVDLTRGEDHPTARLLDLVPGRSGTVYKNWLAERGEDFRSGIQIATLDPFQGYKNAIDDQLQDATSVLDAFHIVKLAGDALDEVRRRVQQDTTGHRGRKGDPLYQIRNLLRASRDRLTKRQQERLREAFTADEAHISVEVAYHCAQQVRDVFHQATPAQGRRLAAHLIQRLPTCPIPEIARLGRTLRKWKDAFLAYFDTGGASNGPTEAINGIIELGRRTARGYRNPTNYQLRMLLIAGGLDASNHTQL</sequence>
<dbReference type="Pfam" id="PF01610">
    <property type="entry name" value="DDE_Tnp_ISL3"/>
    <property type="match status" value="1"/>
</dbReference>
<proteinExistence type="predicted"/>
<evidence type="ECO:0000313" key="4">
    <source>
        <dbReference type="EMBL" id="MBF1657682.1"/>
    </source>
</evidence>
<dbReference type="EMBL" id="CP023510">
    <property type="protein sequence ID" value="ATF62191.1"/>
    <property type="molecule type" value="Genomic_DNA"/>
</dbReference>
<feature type="domain" description="Transposase IS204/IS1001/IS1096/IS1165 zinc-finger" evidence="2">
    <location>
        <begin position="50"/>
        <end position="93"/>
    </location>
</feature>
<evidence type="ECO:0000259" key="2">
    <source>
        <dbReference type="Pfam" id="PF14690"/>
    </source>
</evidence>
<dbReference type="Proteomes" id="UP000770330">
    <property type="component" value="Unassembled WGS sequence"/>
</dbReference>
<dbReference type="InterPro" id="IPR047951">
    <property type="entry name" value="Transpos_ISL3"/>
</dbReference>
<name>A0A291DCC6_9MICC</name>
<protein>
    <submittedName>
        <fullName evidence="3">ISL3 family transposase</fullName>
    </submittedName>
</protein>
<dbReference type="PANTHER" id="PTHR33498">
    <property type="entry name" value="TRANSPOSASE FOR INSERTION SEQUENCE ELEMENT IS1557"/>
    <property type="match status" value="1"/>
</dbReference>
<evidence type="ECO:0000313" key="3">
    <source>
        <dbReference type="EMBL" id="ATF62191.1"/>
    </source>
</evidence>
<dbReference type="InterPro" id="IPR002560">
    <property type="entry name" value="Transposase_DDE"/>
</dbReference>
<accession>A0A291DCC6</accession>
<dbReference type="Proteomes" id="UP000218628">
    <property type="component" value="Chromosome"/>
</dbReference>
<dbReference type="Pfam" id="PF14690">
    <property type="entry name" value="Zn_ribbon_ISL3"/>
    <property type="match status" value="1"/>
</dbReference>
<dbReference type="NCBIfam" id="NF033550">
    <property type="entry name" value="transpos_ISL3"/>
    <property type="match status" value="1"/>
</dbReference>
<reference evidence="4" key="3">
    <citation type="submission" date="2020-04" db="EMBL/GenBank/DDBJ databases">
        <title>Deep metagenomics examines the oral microbiome during advanced dental caries in children, revealing novel taxa and co-occurrences with host molecules.</title>
        <authorList>
            <person name="Baker J.L."/>
            <person name="Morton J.T."/>
            <person name="Dinis M."/>
            <person name="Alvarez R."/>
            <person name="Tran N.C."/>
            <person name="Knight R."/>
            <person name="Edlund A."/>
        </authorList>
    </citation>
    <scope>NUCLEOTIDE SEQUENCE</scope>
    <source>
        <strain evidence="4">JCVI_39_bin.18</strain>
    </source>
</reference>
<dbReference type="RefSeq" id="WP_096740576.1">
    <property type="nucleotide sequence ID" value="NZ_CAJLGA010000057.1"/>
</dbReference>
<reference evidence="5" key="2">
    <citation type="submission" date="2017-09" db="EMBL/GenBank/DDBJ databases">
        <title>FDA dAtabase for Regulatory Grade micrObial Sequences (FDA-ARGOS): Supporting development and validation of Infectious Disease Dx tests.</title>
        <authorList>
            <person name="Minogue T."/>
            <person name="Wolcott M."/>
            <person name="Wasieloski L."/>
            <person name="Aguilar W."/>
            <person name="Moore D."/>
            <person name="Tallon L."/>
            <person name="Sadzewicz L."/>
            <person name="Ott S."/>
            <person name="Zhao X."/>
            <person name="Nagaraj S."/>
            <person name="Vavikolanu K."/>
            <person name="Aluvathingal J."/>
            <person name="Nadendla S."/>
            <person name="Sichtig H."/>
        </authorList>
    </citation>
    <scope>NUCLEOTIDE SEQUENCE [LARGE SCALE GENOMIC DNA]</scope>
    <source>
        <strain evidence="5">FDAARGOS_369</strain>
    </source>
</reference>
<dbReference type="EMBL" id="JABZXO010000019">
    <property type="protein sequence ID" value="MBF1657682.1"/>
    <property type="molecule type" value="Genomic_DNA"/>
</dbReference>
<dbReference type="AlphaFoldDB" id="A0A291DCC6"/>
<feature type="domain" description="Transposase IS204/IS1001/IS1096/IS1165 DDE" evidence="1">
    <location>
        <begin position="171"/>
        <end position="427"/>
    </location>
</feature>
<dbReference type="PANTHER" id="PTHR33498:SF1">
    <property type="entry name" value="TRANSPOSASE FOR INSERTION SEQUENCE ELEMENT IS1557"/>
    <property type="match status" value="1"/>
</dbReference>
<reference evidence="3" key="1">
    <citation type="submission" date="2017-09" db="EMBL/GenBank/DDBJ databases">
        <title>FDA dAtabase for Regulatory Grade micrObial Sequences (FDA-ARGOS): Supporting development and validation of Infectious Disease Dx tests.</title>
        <authorList>
            <person name="Campos J."/>
            <person name="Goldberg B."/>
            <person name="Tallon L."/>
            <person name="Sadzewicz L."/>
            <person name="Ott S."/>
            <person name="Zhao X."/>
            <person name="Nagaraj S."/>
            <person name="Vavikolanu K."/>
            <person name="Aluvathingal J."/>
            <person name="Nadendla S."/>
            <person name="Geyer C."/>
            <person name="Nandy P."/>
            <person name="Hobson J."/>
            <person name="Sichtig H."/>
        </authorList>
    </citation>
    <scope>NUCLEOTIDE SEQUENCE</scope>
    <source>
        <strain evidence="3">FDAARGOS_369</strain>
    </source>
</reference>